<keyword evidence="3" id="KW-1185">Reference proteome</keyword>
<organism evidence="2 3">
    <name type="scientific">Butyrivibrio fibrisolvens DSM 3071</name>
    <dbReference type="NCBI Taxonomy" id="1121131"/>
    <lineage>
        <taxon>Bacteria</taxon>
        <taxon>Bacillati</taxon>
        <taxon>Bacillota</taxon>
        <taxon>Clostridia</taxon>
        <taxon>Lachnospirales</taxon>
        <taxon>Lachnospiraceae</taxon>
        <taxon>Butyrivibrio</taxon>
    </lineage>
</organism>
<proteinExistence type="predicted"/>
<evidence type="ECO:0000313" key="3">
    <source>
        <dbReference type="Proteomes" id="UP000184278"/>
    </source>
</evidence>
<dbReference type="STRING" id="1121131.SAMN02745229_00891"/>
<gene>
    <name evidence="2" type="ORF">SAMN02745229_00891</name>
</gene>
<dbReference type="RefSeq" id="WP_073385828.1">
    <property type="nucleotide sequence ID" value="NZ_FQXK01000006.1"/>
</dbReference>
<protein>
    <recommendedName>
        <fullName evidence="4">DUF4190 domain-containing protein</fullName>
    </recommendedName>
</protein>
<keyword evidence="1" id="KW-0812">Transmembrane</keyword>
<feature type="transmembrane region" description="Helical" evidence="1">
    <location>
        <begin position="55"/>
        <end position="81"/>
    </location>
</feature>
<evidence type="ECO:0000313" key="2">
    <source>
        <dbReference type="EMBL" id="SHH70818.1"/>
    </source>
</evidence>
<dbReference type="EMBL" id="FQXK01000006">
    <property type="protein sequence ID" value="SHH70818.1"/>
    <property type="molecule type" value="Genomic_DNA"/>
</dbReference>
<dbReference type="OrthoDB" id="2003853at2"/>
<dbReference type="AlphaFoldDB" id="A0A1M5V6P8"/>
<sequence length="118" mass="12659">MESSPRRSMASMSVWLGITSIIFYSTGFIAIILGGVAIVLALLSRGNSKKLTRKAVIGLVIGIIGVSITYITVAVIAYRIFTDPSVVAAVEAFRQSNTIDNYNNLYDAIMNSTGVIPQ</sequence>
<feature type="transmembrane region" description="Helical" evidence="1">
    <location>
        <begin position="12"/>
        <end position="43"/>
    </location>
</feature>
<name>A0A1M5V6P8_BUTFI</name>
<reference evidence="3" key="1">
    <citation type="submission" date="2016-11" db="EMBL/GenBank/DDBJ databases">
        <authorList>
            <person name="Varghese N."/>
            <person name="Submissions S."/>
        </authorList>
    </citation>
    <scope>NUCLEOTIDE SEQUENCE [LARGE SCALE GENOMIC DNA]</scope>
    <source>
        <strain evidence="3">DSM 3071</strain>
    </source>
</reference>
<keyword evidence="1" id="KW-0472">Membrane</keyword>
<dbReference type="Proteomes" id="UP000184278">
    <property type="component" value="Unassembled WGS sequence"/>
</dbReference>
<accession>A0A1M5V6P8</accession>
<evidence type="ECO:0000256" key="1">
    <source>
        <dbReference type="SAM" id="Phobius"/>
    </source>
</evidence>
<dbReference type="GeneID" id="89511673"/>
<keyword evidence="1" id="KW-1133">Transmembrane helix</keyword>
<evidence type="ECO:0008006" key="4">
    <source>
        <dbReference type="Google" id="ProtNLM"/>
    </source>
</evidence>